<feature type="compositionally biased region" description="Polar residues" evidence="1">
    <location>
        <begin position="1"/>
        <end position="12"/>
    </location>
</feature>
<name>A0ABU6JYT5_9RHOO</name>
<dbReference type="EMBL" id="JAYXHS010000001">
    <property type="protein sequence ID" value="MEC5384849.1"/>
    <property type="molecule type" value="Genomic_DNA"/>
</dbReference>
<sequence>MTDTYSRQSLDSPSREPAFDAKRDEPAVGIRAATLYALVAHRLSTYYDHGHWLTQAQGEALCSEWLLRSKKQLSLSERKSCSVLSEGVAAQIKDSLSREAGLYTAHELMESLDPRYESELGASIMDECVRVLKAFDLT</sequence>
<protein>
    <submittedName>
        <fullName evidence="2">Uncharacterized protein</fullName>
    </submittedName>
</protein>
<proteinExistence type="predicted"/>
<evidence type="ECO:0000256" key="1">
    <source>
        <dbReference type="SAM" id="MobiDB-lite"/>
    </source>
</evidence>
<reference evidence="2 3" key="1">
    <citation type="submission" date="2024-01" db="EMBL/GenBank/DDBJ databases">
        <title>Uliginosibacterium soil sp. nov.</title>
        <authorList>
            <person name="Lv Y."/>
        </authorList>
    </citation>
    <scope>NUCLEOTIDE SEQUENCE [LARGE SCALE GENOMIC DNA]</scope>
    <source>
        <strain evidence="2 3">H3</strain>
    </source>
</reference>
<feature type="region of interest" description="Disordered" evidence="1">
    <location>
        <begin position="1"/>
        <end position="23"/>
    </location>
</feature>
<gene>
    <name evidence="2" type="ORF">VVD49_03900</name>
</gene>
<dbReference type="Proteomes" id="UP001331561">
    <property type="component" value="Unassembled WGS sequence"/>
</dbReference>
<evidence type="ECO:0000313" key="2">
    <source>
        <dbReference type="EMBL" id="MEC5384849.1"/>
    </source>
</evidence>
<feature type="compositionally biased region" description="Basic and acidic residues" evidence="1">
    <location>
        <begin position="13"/>
        <end position="23"/>
    </location>
</feature>
<dbReference type="RefSeq" id="WP_327597815.1">
    <property type="nucleotide sequence ID" value="NZ_JAYXHS010000001.1"/>
</dbReference>
<organism evidence="2 3">
    <name type="scientific">Uliginosibacterium silvisoli</name>
    <dbReference type="NCBI Taxonomy" id="3114758"/>
    <lineage>
        <taxon>Bacteria</taxon>
        <taxon>Pseudomonadati</taxon>
        <taxon>Pseudomonadota</taxon>
        <taxon>Betaproteobacteria</taxon>
        <taxon>Rhodocyclales</taxon>
        <taxon>Zoogloeaceae</taxon>
        <taxon>Uliginosibacterium</taxon>
    </lineage>
</organism>
<comment type="caution">
    <text evidence="2">The sequence shown here is derived from an EMBL/GenBank/DDBJ whole genome shotgun (WGS) entry which is preliminary data.</text>
</comment>
<accession>A0ABU6JYT5</accession>
<keyword evidence="3" id="KW-1185">Reference proteome</keyword>
<evidence type="ECO:0000313" key="3">
    <source>
        <dbReference type="Proteomes" id="UP001331561"/>
    </source>
</evidence>